<dbReference type="InterPro" id="IPR050791">
    <property type="entry name" value="Aldo-Keto_reductase"/>
</dbReference>
<comment type="caution">
    <text evidence="3">The sequence shown here is derived from an EMBL/GenBank/DDBJ whole genome shotgun (WGS) entry which is preliminary data.</text>
</comment>
<dbReference type="PRINTS" id="PR00069">
    <property type="entry name" value="ALDKETRDTASE"/>
</dbReference>
<evidence type="ECO:0000313" key="3">
    <source>
        <dbReference type="EMBL" id="MEI4802219.1"/>
    </source>
</evidence>
<organism evidence="3 4">
    <name type="scientific">Bacillus bruguierae</name>
    <dbReference type="NCBI Taxonomy" id="3127667"/>
    <lineage>
        <taxon>Bacteria</taxon>
        <taxon>Bacillati</taxon>
        <taxon>Bacillota</taxon>
        <taxon>Bacilli</taxon>
        <taxon>Bacillales</taxon>
        <taxon>Bacillaceae</taxon>
        <taxon>Bacillus</taxon>
    </lineage>
</organism>
<dbReference type="SUPFAM" id="SSF51430">
    <property type="entry name" value="NAD(P)-linked oxidoreductase"/>
    <property type="match status" value="1"/>
</dbReference>
<dbReference type="Pfam" id="PF00248">
    <property type="entry name" value="Aldo_ket_red"/>
    <property type="match status" value="1"/>
</dbReference>
<accession>A0ABU8FJV0</accession>
<keyword evidence="1" id="KW-0560">Oxidoreductase</keyword>
<gene>
    <name evidence="3" type="ORF">WAZ07_12980</name>
</gene>
<name>A0ABU8FJV0_9BACI</name>
<dbReference type="Proteomes" id="UP001372526">
    <property type="component" value="Unassembled WGS sequence"/>
</dbReference>
<feature type="domain" description="NADP-dependent oxidoreductase" evidence="2">
    <location>
        <begin position="16"/>
        <end position="309"/>
    </location>
</feature>
<dbReference type="EMBL" id="JBAWSX010000006">
    <property type="protein sequence ID" value="MEI4802219.1"/>
    <property type="molecule type" value="Genomic_DNA"/>
</dbReference>
<evidence type="ECO:0000259" key="2">
    <source>
        <dbReference type="Pfam" id="PF00248"/>
    </source>
</evidence>
<dbReference type="RefSeq" id="WP_336472785.1">
    <property type="nucleotide sequence ID" value="NZ_JBAWSX010000006.1"/>
</dbReference>
<evidence type="ECO:0000313" key="4">
    <source>
        <dbReference type="Proteomes" id="UP001372526"/>
    </source>
</evidence>
<evidence type="ECO:0000256" key="1">
    <source>
        <dbReference type="ARBA" id="ARBA00023002"/>
    </source>
</evidence>
<dbReference type="PANTHER" id="PTHR43625:SF40">
    <property type="entry name" value="ALDO-KETO REDUCTASE YAKC [NADP(+)]"/>
    <property type="match status" value="1"/>
</dbReference>
<keyword evidence="4" id="KW-1185">Reference proteome</keyword>
<dbReference type="InterPro" id="IPR020471">
    <property type="entry name" value="AKR"/>
</dbReference>
<sequence>MKLVTLQKAKLEVSQIGFGTNAVGGYNLFSNIDEAEGTKMIEEALYQGVTFFDTADVYGFGRSEELLGEVLRRKRKDITLATKGGVQKLLGATTRINNKPSYIRTAVENSLQRLQTDYIDLYYLHFSDPGIPFSESVGELVRLKEEGKIRAIGISNINIKQLKEANQHGDIAVLQSPYNMLDRTAEKELIPYCIEQNIAFIPYGPLAFGILGGKYPENLQLSEGDWRRSVSLFEEDVYKKNFVKVEKLKKFATERNTTMPNLALAWLLAQDGIDAVIPGGKHVEQIRENIKVNRVTLLESDLQTIQSILEEE</sequence>
<dbReference type="InterPro" id="IPR036812">
    <property type="entry name" value="NAD(P)_OxRdtase_dom_sf"/>
</dbReference>
<protein>
    <submittedName>
        <fullName evidence="3">Aldo/keto reductase</fullName>
    </submittedName>
</protein>
<dbReference type="PANTHER" id="PTHR43625">
    <property type="entry name" value="AFLATOXIN B1 ALDEHYDE REDUCTASE"/>
    <property type="match status" value="1"/>
</dbReference>
<dbReference type="InterPro" id="IPR023210">
    <property type="entry name" value="NADP_OxRdtase_dom"/>
</dbReference>
<reference evidence="3 4" key="1">
    <citation type="submission" date="2024-01" db="EMBL/GenBank/DDBJ databases">
        <title>Seven novel Bacillus-like species.</title>
        <authorList>
            <person name="Liu G."/>
        </authorList>
    </citation>
    <scope>NUCLEOTIDE SEQUENCE [LARGE SCALE GENOMIC DNA]</scope>
    <source>
        <strain evidence="3 4">FJAT-51639</strain>
    </source>
</reference>
<dbReference type="Gene3D" id="3.20.20.100">
    <property type="entry name" value="NADP-dependent oxidoreductase domain"/>
    <property type="match status" value="1"/>
</dbReference>
<proteinExistence type="predicted"/>